<organism evidence="1 2">
    <name type="scientific">Paramagnetospirillum magnetotacticum MS-1</name>
    <dbReference type="NCBI Taxonomy" id="272627"/>
    <lineage>
        <taxon>Bacteria</taxon>
        <taxon>Pseudomonadati</taxon>
        <taxon>Pseudomonadota</taxon>
        <taxon>Alphaproteobacteria</taxon>
        <taxon>Rhodospirillales</taxon>
        <taxon>Magnetospirillaceae</taxon>
        <taxon>Paramagnetospirillum</taxon>
    </lineage>
</organism>
<sequence length="62" mass="7345">MTLREIHDHGHQQNALFEDKPKSKQVVKLVCCPDCERVMRDYFALGRHSKFCTANMRNIRIK</sequence>
<evidence type="ECO:0000313" key="1">
    <source>
        <dbReference type="EMBL" id="KIM00781.1"/>
    </source>
</evidence>
<name>A0A0C2Z1J5_PARME</name>
<reference evidence="1 2" key="1">
    <citation type="submission" date="2015-01" db="EMBL/GenBank/DDBJ databases">
        <title>Genome Sequence of Magnetospirillum magnetotacticum Strain MS-1.</title>
        <authorList>
            <person name="Marinov G.K."/>
            <person name="Smalley M.D."/>
            <person name="DeSalvo G."/>
        </authorList>
    </citation>
    <scope>NUCLEOTIDE SEQUENCE [LARGE SCALE GENOMIC DNA]</scope>
    <source>
        <strain evidence="1 2">MS-1</strain>
    </source>
</reference>
<protein>
    <submittedName>
        <fullName evidence="1">Uncharacterized protein</fullName>
    </submittedName>
</protein>
<gene>
    <name evidence="1" type="ORF">CCC_02556</name>
</gene>
<comment type="caution">
    <text evidence="1">The sequence shown here is derived from an EMBL/GenBank/DDBJ whole genome shotgun (WGS) entry which is preliminary data.</text>
</comment>
<dbReference type="AlphaFoldDB" id="A0A0C2Z1J5"/>
<keyword evidence="2" id="KW-1185">Reference proteome</keyword>
<evidence type="ECO:0000313" key="2">
    <source>
        <dbReference type="Proteomes" id="UP000031971"/>
    </source>
</evidence>
<dbReference type="EMBL" id="JXSL01000003">
    <property type="protein sequence ID" value="KIM00781.1"/>
    <property type="molecule type" value="Genomic_DNA"/>
</dbReference>
<accession>A0A0C2Z1J5</accession>
<dbReference type="Proteomes" id="UP000031971">
    <property type="component" value="Unassembled WGS sequence"/>
</dbReference>
<proteinExistence type="predicted"/>